<dbReference type="GO" id="GO:0043041">
    <property type="term" value="P:amino acid activation for nonribosomal peptide biosynthetic process"/>
    <property type="evidence" value="ECO:0007669"/>
    <property type="project" value="TreeGrafter"/>
</dbReference>
<dbReference type="Pfam" id="PF13193">
    <property type="entry name" value="AMP-binding_C"/>
    <property type="match status" value="1"/>
</dbReference>
<dbReference type="PANTHER" id="PTHR45527:SF10">
    <property type="entry name" value="PYOCHELIN SYNTHASE PCHF"/>
    <property type="match status" value="1"/>
</dbReference>
<proteinExistence type="predicted"/>
<dbReference type="PANTHER" id="PTHR45527">
    <property type="entry name" value="NONRIBOSOMAL PEPTIDE SYNTHETASE"/>
    <property type="match status" value="1"/>
</dbReference>
<comment type="pathway">
    <text evidence="1">Siderophore biosynthesis.</text>
</comment>
<dbReference type="Gene3D" id="3.30.559.30">
    <property type="entry name" value="Nonribosomal peptide synthetase, condensation domain"/>
    <property type="match status" value="1"/>
</dbReference>
<dbReference type="OrthoDB" id="9757559at2"/>
<organism evidence="6 7">
    <name type="scientific">Acinetobacter rudis CIP 110305</name>
    <dbReference type="NCBI Taxonomy" id="421052"/>
    <lineage>
        <taxon>Bacteria</taxon>
        <taxon>Pseudomonadati</taxon>
        <taxon>Pseudomonadota</taxon>
        <taxon>Gammaproteobacteria</taxon>
        <taxon>Moraxellales</taxon>
        <taxon>Moraxellaceae</taxon>
        <taxon>Acinetobacter</taxon>
    </lineage>
</organism>
<evidence type="ECO:0000313" key="7">
    <source>
        <dbReference type="Proteomes" id="UP000014568"/>
    </source>
</evidence>
<feature type="domain" description="Condensation" evidence="4">
    <location>
        <begin position="3"/>
        <end position="417"/>
    </location>
</feature>
<protein>
    <recommendedName>
        <fullName evidence="8">Carrier domain-containing protein</fullName>
    </recommendedName>
</protein>
<evidence type="ECO:0000256" key="1">
    <source>
        <dbReference type="ARBA" id="ARBA00004924"/>
    </source>
</evidence>
<dbReference type="GO" id="GO:0005737">
    <property type="term" value="C:cytoplasm"/>
    <property type="evidence" value="ECO:0007669"/>
    <property type="project" value="TreeGrafter"/>
</dbReference>
<dbReference type="InterPro" id="IPR020845">
    <property type="entry name" value="AMP-binding_CS"/>
</dbReference>
<dbReference type="InterPro" id="IPR025110">
    <property type="entry name" value="AMP-bd_C"/>
</dbReference>
<dbReference type="SUPFAM" id="SSF56801">
    <property type="entry name" value="Acetyl-CoA synthetase-like"/>
    <property type="match status" value="1"/>
</dbReference>
<dbReference type="InterPro" id="IPR045851">
    <property type="entry name" value="AMP-bd_C_sf"/>
</dbReference>
<evidence type="ECO:0008006" key="8">
    <source>
        <dbReference type="Google" id="ProtNLM"/>
    </source>
</evidence>
<feature type="domain" description="AMP-binding enzyme C-terminal" evidence="5">
    <location>
        <begin position="868"/>
        <end position="946"/>
    </location>
</feature>
<name>S3N6J6_9GAMM</name>
<accession>S3N6J6</accession>
<feature type="domain" description="AMP-dependent synthetase/ligase" evidence="3">
    <location>
        <begin position="462"/>
        <end position="809"/>
    </location>
</feature>
<dbReference type="RefSeq" id="WP_016655677.1">
    <property type="nucleotide sequence ID" value="NZ_KE340352.1"/>
</dbReference>
<keyword evidence="7" id="KW-1185">Reference proteome</keyword>
<evidence type="ECO:0000259" key="4">
    <source>
        <dbReference type="Pfam" id="PF00668"/>
    </source>
</evidence>
<keyword evidence="2" id="KW-0436">Ligase</keyword>
<evidence type="ECO:0000259" key="3">
    <source>
        <dbReference type="Pfam" id="PF00501"/>
    </source>
</evidence>
<dbReference type="AlphaFoldDB" id="S3N6J6"/>
<sequence length="1071" mass="120455">MNNQTPLSPMQKAYLLGKSKMFPLSQSSMHDFREFQGHLDAEVLAQRLATLIQHYPALRTLIDETRLSQQIQSNSALHHQFEVYDYRDLNPAEAMLQLEKRRAQYRNFAHDLTLNIPPWRIVLIQLPTQMEIASVVLCSFDGLIIDGYSLSVILHLLFDFNHSLNDLPKAAVTATSPDNESFYAANQKDQQFWQDKLAEVEEVAQFPWKNSLDSITDPHYARLSVTISKAQFDQLSQLAIQHKIFANALLTTVLLEELSRWTEEQRILLSMPISNSALHKTVGNSSSFIVLDYQFNPKLCLVDQVKATQKQILEAMTHTSYSGIELSKYLIKKLQQSIVLPVALTNGLSWVKPSEHAQARYVAGQTQTPQLALDIRLSYSAQSDLVIDLDFIEEALSTRMVQEMADALEARLTDITQLKTALAQSQRQSNVQKLNDDVKIMDEYQHIDVVDYLAKIQHHLFEQTPDKTALIYDGQHISYVALATNVAKVRRALDLAQINQNQVVAICLTKSPEHIYAILACALSGIVWLPVDMDSPKLRQQYILSNSRADLAISTAPIDDLLTLNINEILKDSSINSYSGSAECIFEPEISWQHRHDTSPAYYLYTSGSTGTPKCVVLNNRATAHVLQQTIQFWRINQHDVHFAATPFHHDMALFDVMAPLSVAATLVIPTLEQAKSAVAWAELIERYQVSIWCTVPAMADMLLTSAHAQQIQSIRLINQGGDYVKPSVVQKLREILPNARLISIGGPTETTIWSIWHEITAEDQQLIPYGRAMSHNHYYILNQFAEFCPVGVVGQLYMSGINLANGYLVDGKITQHDFVQLTLANGEVHRAFRMSDKGYLREDGNIIFAGRDEGYLKVRGVRIAASEIENALLKHPQITDCMVTTCSNPIYEGNELVAVYTTVVSSHNTLRPAELRQFLQAHVPNSHIPTRWIAVPDFPMTRNGKIDRKQLKQTAQDVLNQNYADMTHAKQQQNKSEQAVPIQSVTATGPASIAQEVIRYFHDALADQVDNNDVFLDTEILALGIGSSYLNGLSKHFAQQLKTSIQCADLVKCKTIGEIVNNIESQLQQK</sequence>
<reference evidence="6 7" key="1">
    <citation type="submission" date="2013-06" db="EMBL/GenBank/DDBJ databases">
        <title>The Genome Sequence of Acinetobacter rudis CIP 110305.</title>
        <authorList>
            <consortium name="The Broad Institute Genome Sequencing Platform"/>
            <consortium name="The Broad Institute Genome Sequencing Center for Infectious Disease"/>
            <person name="Cerqueira G."/>
            <person name="Feldgarden M."/>
            <person name="Courvalin P."/>
            <person name="Perichon B."/>
            <person name="Grillot-Courvalin C."/>
            <person name="Clermont D."/>
            <person name="Rocha E."/>
            <person name="Yoon E.-J."/>
            <person name="Nemec A."/>
            <person name="Young S.K."/>
            <person name="Zeng Q."/>
            <person name="Gargeya S."/>
            <person name="Fitzgerald M."/>
            <person name="Abouelleil A."/>
            <person name="Alvarado L."/>
            <person name="Berlin A.M."/>
            <person name="Chapman S.B."/>
            <person name="Dewar J."/>
            <person name="Goldberg J."/>
            <person name="Griggs A."/>
            <person name="Gujja S."/>
            <person name="Hansen M."/>
            <person name="Howarth C."/>
            <person name="Imamovic A."/>
            <person name="Larimer J."/>
            <person name="McCowan C."/>
            <person name="Murphy C."/>
            <person name="Pearson M."/>
            <person name="Priest M."/>
            <person name="Roberts A."/>
            <person name="Saif S."/>
            <person name="Shea T."/>
            <person name="Sykes S."/>
            <person name="Wortman J."/>
            <person name="Nusbaum C."/>
            <person name="Birren B."/>
        </authorList>
    </citation>
    <scope>NUCLEOTIDE SEQUENCE [LARGE SCALE GENOMIC DNA]</scope>
    <source>
        <strain evidence="6 7">CIP 110305</strain>
    </source>
</reference>
<dbReference type="Pfam" id="PF00501">
    <property type="entry name" value="AMP-binding"/>
    <property type="match status" value="1"/>
</dbReference>
<dbReference type="Proteomes" id="UP000014568">
    <property type="component" value="Unassembled WGS sequence"/>
</dbReference>
<dbReference type="GO" id="GO:0003824">
    <property type="term" value="F:catalytic activity"/>
    <property type="evidence" value="ECO:0007669"/>
    <property type="project" value="InterPro"/>
</dbReference>
<dbReference type="STRING" id="632955.GCA_000829675_02242"/>
<dbReference type="Pfam" id="PF00668">
    <property type="entry name" value="Condensation"/>
    <property type="match status" value="1"/>
</dbReference>
<dbReference type="Gene3D" id="3.30.559.10">
    <property type="entry name" value="Chloramphenicol acetyltransferase-like domain"/>
    <property type="match status" value="1"/>
</dbReference>
<dbReference type="Gene3D" id="3.30.300.30">
    <property type="match status" value="1"/>
</dbReference>
<dbReference type="GO" id="GO:0044550">
    <property type="term" value="P:secondary metabolite biosynthetic process"/>
    <property type="evidence" value="ECO:0007669"/>
    <property type="project" value="TreeGrafter"/>
</dbReference>
<dbReference type="InterPro" id="IPR042099">
    <property type="entry name" value="ANL_N_sf"/>
</dbReference>
<dbReference type="HOGENOM" id="CLU_000022_2_1_6"/>
<dbReference type="InterPro" id="IPR023213">
    <property type="entry name" value="CAT-like_dom_sf"/>
</dbReference>
<dbReference type="InterPro" id="IPR001242">
    <property type="entry name" value="Condensation_dom"/>
</dbReference>
<dbReference type="PATRIC" id="fig|421052.3.peg.1239"/>
<evidence type="ECO:0000259" key="5">
    <source>
        <dbReference type="Pfam" id="PF13193"/>
    </source>
</evidence>
<evidence type="ECO:0000313" key="6">
    <source>
        <dbReference type="EMBL" id="EPF75600.1"/>
    </source>
</evidence>
<dbReference type="SUPFAM" id="SSF52777">
    <property type="entry name" value="CoA-dependent acyltransferases"/>
    <property type="match status" value="2"/>
</dbReference>
<evidence type="ECO:0000256" key="2">
    <source>
        <dbReference type="ARBA" id="ARBA00022598"/>
    </source>
</evidence>
<dbReference type="PROSITE" id="PS00455">
    <property type="entry name" value="AMP_BINDING"/>
    <property type="match status" value="1"/>
</dbReference>
<dbReference type="GO" id="GO:0031177">
    <property type="term" value="F:phosphopantetheine binding"/>
    <property type="evidence" value="ECO:0007669"/>
    <property type="project" value="TreeGrafter"/>
</dbReference>
<dbReference type="InterPro" id="IPR000873">
    <property type="entry name" value="AMP-dep_synth/lig_dom"/>
</dbReference>
<gene>
    <name evidence="6" type="ORF">F945_01266</name>
</gene>
<comment type="caution">
    <text evidence="6">The sequence shown here is derived from an EMBL/GenBank/DDBJ whole genome shotgun (WGS) entry which is preliminary data.</text>
</comment>
<dbReference type="EMBL" id="ATGI01000013">
    <property type="protein sequence ID" value="EPF75600.1"/>
    <property type="molecule type" value="Genomic_DNA"/>
</dbReference>
<dbReference type="eggNOG" id="COG1020">
    <property type="taxonomic scope" value="Bacteria"/>
</dbReference>
<dbReference type="Gene3D" id="3.40.50.12780">
    <property type="entry name" value="N-terminal domain of ligase-like"/>
    <property type="match status" value="1"/>
</dbReference>